<evidence type="ECO:0000256" key="1">
    <source>
        <dbReference type="ARBA" id="ARBA00010406"/>
    </source>
</evidence>
<evidence type="ECO:0000256" key="3">
    <source>
        <dbReference type="ARBA" id="ARBA00022741"/>
    </source>
</evidence>
<comment type="function">
    <text evidence="7 9">Provides the precursors necessary for DNA synthesis. Catalyzes the biosynthesis of deoxyribonucleotides from the corresponding ribonucleotides.</text>
</comment>
<dbReference type="PROSITE" id="PS51161">
    <property type="entry name" value="ATP_CONE"/>
    <property type="match status" value="1"/>
</dbReference>
<dbReference type="CDD" id="cd01679">
    <property type="entry name" value="RNR_I"/>
    <property type="match status" value="1"/>
</dbReference>
<dbReference type="Pfam" id="PF02867">
    <property type="entry name" value="Ribonuc_red_lgC"/>
    <property type="match status" value="1"/>
</dbReference>
<feature type="region of interest" description="Disordered" evidence="10">
    <location>
        <begin position="755"/>
        <end position="800"/>
    </location>
</feature>
<evidence type="ECO:0000256" key="9">
    <source>
        <dbReference type="RuleBase" id="RU003410"/>
    </source>
</evidence>
<gene>
    <name evidence="13" type="primary">LOC107068611</name>
</gene>
<keyword evidence="5 9" id="KW-0560">Oxidoreductase</keyword>
<evidence type="ECO:0000256" key="6">
    <source>
        <dbReference type="ARBA" id="ARBA00023116"/>
    </source>
</evidence>
<evidence type="ECO:0000256" key="7">
    <source>
        <dbReference type="ARBA" id="ARBA00024942"/>
    </source>
</evidence>
<feature type="compositionally biased region" description="Acidic residues" evidence="10">
    <location>
        <begin position="790"/>
        <end position="799"/>
    </location>
</feature>
<dbReference type="PANTHER" id="PTHR11573:SF6">
    <property type="entry name" value="RIBONUCLEOSIDE-DIPHOSPHATE REDUCTASE LARGE SUBUNIT"/>
    <property type="match status" value="1"/>
</dbReference>
<evidence type="ECO:0000256" key="4">
    <source>
        <dbReference type="ARBA" id="ARBA00022840"/>
    </source>
</evidence>
<dbReference type="InterPro" id="IPR000788">
    <property type="entry name" value="RNR_lg_C"/>
</dbReference>
<keyword evidence="4 8" id="KW-0067">ATP-binding</keyword>
<evidence type="ECO:0000256" key="5">
    <source>
        <dbReference type="ARBA" id="ARBA00023002"/>
    </source>
</evidence>
<feature type="compositionally biased region" description="Basic and acidic residues" evidence="10">
    <location>
        <begin position="772"/>
        <end position="789"/>
    </location>
</feature>
<feature type="domain" description="ATP-cone" evidence="11">
    <location>
        <begin position="7"/>
        <end position="98"/>
    </location>
</feature>
<dbReference type="Proteomes" id="UP000694924">
    <property type="component" value="Unplaced"/>
</dbReference>
<evidence type="ECO:0000256" key="8">
    <source>
        <dbReference type="PROSITE-ProRule" id="PRU00492"/>
    </source>
</evidence>
<dbReference type="RefSeq" id="XP_015180722.1">
    <property type="nucleotide sequence ID" value="XM_015325236.1"/>
</dbReference>
<evidence type="ECO:0000313" key="12">
    <source>
        <dbReference type="Proteomes" id="UP000694924"/>
    </source>
</evidence>
<protein>
    <recommendedName>
        <fullName evidence="9">Ribonucleoside-diphosphate reductase</fullName>
        <ecNumber evidence="9">1.17.4.1</ecNumber>
    </recommendedName>
</protein>
<evidence type="ECO:0000259" key="11">
    <source>
        <dbReference type="PROSITE" id="PS51161"/>
    </source>
</evidence>
<evidence type="ECO:0000256" key="10">
    <source>
        <dbReference type="SAM" id="MobiDB-lite"/>
    </source>
</evidence>
<dbReference type="Gene3D" id="3.20.70.20">
    <property type="match status" value="1"/>
</dbReference>
<comment type="catalytic activity">
    <reaction evidence="9">
        <text>a 2'-deoxyribonucleoside 5'-diphosphate + [thioredoxin]-disulfide + H2O = a ribonucleoside 5'-diphosphate + [thioredoxin]-dithiol</text>
        <dbReference type="Rhea" id="RHEA:23252"/>
        <dbReference type="Rhea" id="RHEA-COMP:10698"/>
        <dbReference type="Rhea" id="RHEA-COMP:10700"/>
        <dbReference type="ChEBI" id="CHEBI:15377"/>
        <dbReference type="ChEBI" id="CHEBI:29950"/>
        <dbReference type="ChEBI" id="CHEBI:50058"/>
        <dbReference type="ChEBI" id="CHEBI:57930"/>
        <dbReference type="ChEBI" id="CHEBI:73316"/>
        <dbReference type="EC" id="1.17.4.1"/>
    </reaction>
</comment>
<dbReference type="NCBIfam" id="TIGR02506">
    <property type="entry name" value="NrdE_NrdA"/>
    <property type="match status" value="1"/>
</dbReference>
<evidence type="ECO:0000313" key="13">
    <source>
        <dbReference type="RefSeq" id="XP_015180722.1"/>
    </source>
</evidence>
<dbReference type="PROSITE" id="PS00089">
    <property type="entry name" value="RIBORED_LARGE"/>
    <property type="match status" value="1"/>
</dbReference>
<dbReference type="InterPro" id="IPR039718">
    <property type="entry name" value="Rrm1"/>
</dbReference>
<comment type="similarity">
    <text evidence="1 9">Belongs to the ribonucleoside diphosphate reductase large chain family.</text>
</comment>
<dbReference type="InterPro" id="IPR013346">
    <property type="entry name" value="NrdE_NrdA_C"/>
</dbReference>
<keyword evidence="3 8" id="KW-0547">Nucleotide-binding</keyword>
<sequence>MIGSKKLHVINRGGRVEDVHFDEITTRIKKLCYELDMEYVDPCAITIQALNGIYPGITTAELDNLTAEIAASMGTQHPDYAVLAARIAVSNLHKETNSVFNEVISDLYNTKNMHSGKNISFISERYFNIIQKNATKLNNAIVHERDYHYDYVGFKTLEQNYLLRIENKIVERPQHMLMRVAVGIYEEDIDRVIETYNLLSERYFIHGSPTLFTACTIKQQMSNSFLLTMSSDSIEGICDTLTRCALASKSGGGIGLNVHCIRARGTRIIGTFGVSNGLVPMLRVYNNTAEYVYQDGSKRPGSFTIYLEPWHADIFGFLNLKRNTGKEENRAKNMSYGLWIPDLFMKRVLDDDVWSLMCPCKSPGLADVWGDDFEKLYIKYEKEGNYNQQIKARELWSAILASQEETGNPYMLYKDHCNSKTNQQNVGTIKSSNACAEIIAYSSSDEIANCNSASIAVNMFVDPKERKFDFEKLKMITKIVTRNLDTIIDVNQYPQSLPETKTSNLRHRPIGIGVQGLADAFILMRYPFESEEAQKLNIQIFETLYYGALEASCELAKEKGVYETYLGSPVSKGILQYDMWNVTPTDLWDWNTLKKDISKFGIRNSLLIALMPTSSTSRILGNNESIEPYKSNIYTRHVSSKDFQIINPHLLRELTKLQLWNEQMKNDIIANNGSIQNIDNIPMDTKLLYKTIWEIPQKTLLKMAAERGPFIDQSQSISVYMAKPTTDKLTSMHFYGWKMGLKTGMYCLRTQSDTNKFNSNKKEQNQCTNNKEINKETQTDKNTNENDNKDDNDDEDDNEMDSKLMCSIKNGDACFSCGS</sequence>
<keyword evidence="12" id="KW-1185">Reference proteome</keyword>
<dbReference type="Pfam" id="PF03477">
    <property type="entry name" value="ATP-cone"/>
    <property type="match status" value="1"/>
</dbReference>
<keyword evidence="2" id="KW-0021">Allosteric enzyme</keyword>
<accession>A0ABM1IKI5</accession>
<dbReference type="GeneID" id="107068611"/>
<dbReference type="InterPro" id="IPR005144">
    <property type="entry name" value="ATP-cone_dom"/>
</dbReference>
<dbReference type="SUPFAM" id="SSF51998">
    <property type="entry name" value="PFL-like glycyl radical enzymes"/>
    <property type="match status" value="1"/>
</dbReference>
<dbReference type="EC" id="1.17.4.1" evidence="9"/>
<dbReference type="SUPFAM" id="SSF48168">
    <property type="entry name" value="R1 subunit of ribonucleotide reductase, N-terminal domain"/>
    <property type="match status" value="1"/>
</dbReference>
<reference evidence="13" key="1">
    <citation type="submission" date="2025-08" db="UniProtKB">
        <authorList>
            <consortium name="RefSeq"/>
        </authorList>
    </citation>
    <scope>IDENTIFICATION</scope>
    <source>
        <tissue evidence="13">Whole body</tissue>
    </source>
</reference>
<dbReference type="PANTHER" id="PTHR11573">
    <property type="entry name" value="RIBONUCLEOSIDE-DIPHOSPHATE REDUCTASE LARGE CHAIN"/>
    <property type="match status" value="1"/>
</dbReference>
<name>A0ABM1IKI5_POLDO</name>
<keyword evidence="6 9" id="KW-0215">Deoxyribonucleotide synthesis</keyword>
<organism evidence="12 13">
    <name type="scientific">Polistes dominula</name>
    <name type="common">European paper wasp</name>
    <name type="synonym">Vespa dominula</name>
    <dbReference type="NCBI Taxonomy" id="743375"/>
    <lineage>
        <taxon>Eukaryota</taxon>
        <taxon>Metazoa</taxon>
        <taxon>Ecdysozoa</taxon>
        <taxon>Arthropoda</taxon>
        <taxon>Hexapoda</taxon>
        <taxon>Insecta</taxon>
        <taxon>Pterygota</taxon>
        <taxon>Neoptera</taxon>
        <taxon>Endopterygota</taxon>
        <taxon>Hymenoptera</taxon>
        <taxon>Apocrita</taxon>
        <taxon>Aculeata</taxon>
        <taxon>Vespoidea</taxon>
        <taxon>Vespidae</taxon>
        <taxon>Polistinae</taxon>
        <taxon>Polistini</taxon>
        <taxon>Polistes</taxon>
    </lineage>
</organism>
<dbReference type="InterPro" id="IPR008926">
    <property type="entry name" value="RNR_R1-su_N"/>
</dbReference>
<proteinExistence type="inferred from homology"/>
<dbReference type="PRINTS" id="PR01183">
    <property type="entry name" value="RIBORDTASEM1"/>
</dbReference>
<dbReference type="Pfam" id="PF00317">
    <property type="entry name" value="Ribonuc_red_lgN"/>
    <property type="match status" value="1"/>
</dbReference>
<evidence type="ECO:0000256" key="2">
    <source>
        <dbReference type="ARBA" id="ARBA00022533"/>
    </source>
</evidence>
<dbReference type="InterPro" id="IPR013509">
    <property type="entry name" value="RNR_lsu_N"/>
</dbReference>